<dbReference type="AlphaFoldDB" id="A0A382XC78"/>
<proteinExistence type="predicted"/>
<accession>A0A382XC78</accession>
<reference evidence="1" key="1">
    <citation type="submission" date="2018-05" db="EMBL/GenBank/DDBJ databases">
        <authorList>
            <person name="Lanie J.A."/>
            <person name="Ng W.-L."/>
            <person name="Kazmierczak K.M."/>
            <person name="Andrzejewski T.M."/>
            <person name="Davidsen T.M."/>
            <person name="Wayne K.J."/>
            <person name="Tettelin H."/>
            <person name="Glass J.I."/>
            <person name="Rusch D."/>
            <person name="Podicherti R."/>
            <person name="Tsui H.-C.T."/>
            <person name="Winkler M.E."/>
        </authorList>
    </citation>
    <scope>NUCLEOTIDE SEQUENCE</scope>
</reference>
<organism evidence="1">
    <name type="scientific">marine metagenome</name>
    <dbReference type="NCBI Taxonomy" id="408172"/>
    <lineage>
        <taxon>unclassified sequences</taxon>
        <taxon>metagenomes</taxon>
        <taxon>ecological metagenomes</taxon>
    </lineage>
</organism>
<sequence length="50" mass="5548">MMINKTFKKLFFLVGIIFLSGCFSPPNSGLNIYPKAVYTERGTHSNGHLG</sequence>
<protein>
    <recommendedName>
        <fullName evidence="2">Lipoprotein</fullName>
    </recommendedName>
</protein>
<dbReference type="EMBL" id="UINC01166479">
    <property type="protein sequence ID" value="SVD68459.1"/>
    <property type="molecule type" value="Genomic_DNA"/>
</dbReference>
<dbReference type="PROSITE" id="PS51257">
    <property type="entry name" value="PROKAR_LIPOPROTEIN"/>
    <property type="match status" value="1"/>
</dbReference>
<name>A0A382XC78_9ZZZZ</name>
<evidence type="ECO:0008006" key="2">
    <source>
        <dbReference type="Google" id="ProtNLM"/>
    </source>
</evidence>
<feature type="non-terminal residue" evidence="1">
    <location>
        <position position="50"/>
    </location>
</feature>
<gene>
    <name evidence="1" type="ORF">METZ01_LOCUS421313</name>
</gene>
<evidence type="ECO:0000313" key="1">
    <source>
        <dbReference type="EMBL" id="SVD68459.1"/>
    </source>
</evidence>